<organism evidence="5 6">
    <name type="scientific">Spirosoma utsteinense</name>
    <dbReference type="NCBI Taxonomy" id="2585773"/>
    <lineage>
        <taxon>Bacteria</taxon>
        <taxon>Pseudomonadati</taxon>
        <taxon>Bacteroidota</taxon>
        <taxon>Cytophagia</taxon>
        <taxon>Cytophagales</taxon>
        <taxon>Cytophagaceae</taxon>
        <taxon>Spirosoma</taxon>
    </lineage>
</organism>
<evidence type="ECO:0000313" key="5">
    <source>
        <dbReference type="EMBL" id="MBC3793202.1"/>
    </source>
</evidence>
<evidence type="ECO:0000256" key="3">
    <source>
        <dbReference type="ARBA" id="ARBA00022777"/>
    </source>
</evidence>
<dbReference type="PANTHER" id="PTHR43085:SF57">
    <property type="entry name" value="CARBOHYDRATE KINASE PFKB DOMAIN-CONTAINING PROTEIN"/>
    <property type="match status" value="1"/>
</dbReference>
<keyword evidence="6" id="KW-1185">Reference proteome</keyword>
<dbReference type="Proteomes" id="UP000700732">
    <property type="component" value="Unassembled WGS sequence"/>
</dbReference>
<dbReference type="RefSeq" id="WP_186738986.1">
    <property type="nucleotide sequence ID" value="NZ_VFIA01000024.1"/>
</dbReference>
<dbReference type="Pfam" id="PF00294">
    <property type="entry name" value="PfkB"/>
    <property type="match status" value="1"/>
</dbReference>
<dbReference type="EMBL" id="VFIA01000024">
    <property type="protein sequence ID" value="MBC3793202.1"/>
    <property type="molecule type" value="Genomic_DNA"/>
</dbReference>
<comment type="similarity">
    <text evidence="1">Belongs to the carbohydrate kinase PfkB family.</text>
</comment>
<name>A0ABR6W9L4_9BACT</name>
<reference evidence="5 6" key="1">
    <citation type="submission" date="2019-06" db="EMBL/GenBank/DDBJ databases">
        <title>Spirosoma utsteinense sp. nov. isolated from Antarctic ice-free soils.</title>
        <authorList>
            <person name="Tahon G."/>
        </authorList>
    </citation>
    <scope>NUCLEOTIDE SEQUENCE [LARGE SCALE GENOMIC DNA]</scope>
    <source>
        <strain evidence="5 6">LMG 31447</strain>
    </source>
</reference>
<evidence type="ECO:0000256" key="2">
    <source>
        <dbReference type="ARBA" id="ARBA00022679"/>
    </source>
</evidence>
<proteinExistence type="inferred from homology"/>
<dbReference type="InterPro" id="IPR029056">
    <property type="entry name" value="Ribokinase-like"/>
</dbReference>
<evidence type="ECO:0000259" key="4">
    <source>
        <dbReference type="Pfam" id="PF00294"/>
    </source>
</evidence>
<dbReference type="Gene3D" id="3.40.1190.20">
    <property type="match status" value="1"/>
</dbReference>
<dbReference type="SUPFAM" id="SSF53613">
    <property type="entry name" value="Ribokinase-like"/>
    <property type="match status" value="1"/>
</dbReference>
<protein>
    <submittedName>
        <fullName evidence="5">Sugar/nucleoside kinase (Ribokinase family)</fullName>
    </submittedName>
</protein>
<gene>
    <name evidence="5" type="ORF">FH603_3719</name>
</gene>
<dbReference type="PANTHER" id="PTHR43085">
    <property type="entry name" value="HEXOKINASE FAMILY MEMBER"/>
    <property type="match status" value="1"/>
</dbReference>
<accession>A0ABR6W9L4</accession>
<dbReference type="GO" id="GO:0016301">
    <property type="term" value="F:kinase activity"/>
    <property type="evidence" value="ECO:0007669"/>
    <property type="project" value="UniProtKB-KW"/>
</dbReference>
<evidence type="ECO:0000313" key="6">
    <source>
        <dbReference type="Proteomes" id="UP000700732"/>
    </source>
</evidence>
<feature type="domain" description="Carbohydrate kinase PfkB" evidence="4">
    <location>
        <begin position="13"/>
        <end position="273"/>
    </location>
</feature>
<dbReference type="InterPro" id="IPR050306">
    <property type="entry name" value="PfkB_Carbo_kinase"/>
</dbReference>
<keyword evidence="2" id="KW-0808">Transferase</keyword>
<dbReference type="InterPro" id="IPR011611">
    <property type="entry name" value="PfkB_dom"/>
</dbReference>
<sequence length="288" mass="31453">MYDICTIGPISNDTIINADTTRCLPGGTAYYVANALQQFPLRQQVITVLEASDHALVEPMRVAGIDVHILPSHHTVSFENKYSADQSDPEQRVRHQSSPFSLEHMPALTTKLVHLGPLLSQDIPLALLETLAQTNRISLDIQGYLRDVRNHKVVYRDWAAKKQALPLVNILKANEMEMGVLTGQKSPREGALYLADMGVEEVVITLGKKGSLVYSNGTFHTVRAFSPTAVVDTTGCGDTYMAGYLAQRVQGVDIPQAAEFGAAMASLKVSTFGPFCGPPEMVESRLNE</sequence>
<comment type="caution">
    <text evidence="5">The sequence shown here is derived from an EMBL/GenBank/DDBJ whole genome shotgun (WGS) entry which is preliminary data.</text>
</comment>
<evidence type="ECO:0000256" key="1">
    <source>
        <dbReference type="ARBA" id="ARBA00010688"/>
    </source>
</evidence>
<keyword evidence="3 5" id="KW-0418">Kinase</keyword>